<evidence type="ECO:0000259" key="1">
    <source>
        <dbReference type="Pfam" id="PF20150"/>
    </source>
</evidence>
<organism evidence="2">
    <name type="scientific">Bionectria ochroleuca</name>
    <name type="common">Gliocladium roseum</name>
    <dbReference type="NCBI Taxonomy" id="29856"/>
    <lineage>
        <taxon>Eukaryota</taxon>
        <taxon>Fungi</taxon>
        <taxon>Dikarya</taxon>
        <taxon>Ascomycota</taxon>
        <taxon>Pezizomycotina</taxon>
        <taxon>Sordariomycetes</taxon>
        <taxon>Hypocreomycetidae</taxon>
        <taxon>Hypocreales</taxon>
        <taxon>Bionectriaceae</taxon>
        <taxon>Clonostachys</taxon>
    </lineage>
</organism>
<feature type="domain" description="2EXR" evidence="1">
    <location>
        <begin position="10"/>
        <end position="99"/>
    </location>
</feature>
<sequence>MKPSAEPATFHLSPQLPAEVRLKIWKTALCTGRRLLTVRLNSVDGDEAGYSVSVDRKPRTNPVWSTCQESRQACYEYFRLPFRVHNGSTLWVNPESDHIFIAEFNIGPLVFLNFISHLKTADPRGIGLLHIAIDILCVKTLAFLRALPATESSSQEAFTTFKQWILGLQSIWFFHLLDADSRLGFGPLSGTRNHTIHGLNRAMPIFPYATDFELFTPDPRPIQARLIGQTVWYDPKRAVSAWVEMEKRLGFGSHEGSKSDEEPTREISHVLAMGRLFFKIYSSTCISLLEDNTTRIITFFGACAMWSGSSGSASGLCFSLFSLTIQA</sequence>
<dbReference type="PANTHER" id="PTHR35910:SF6">
    <property type="entry name" value="2EXR DOMAIN-CONTAINING PROTEIN"/>
    <property type="match status" value="1"/>
</dbReference>
<reference evidence="2" key="1">
    <citation type="submission" date="2015-01" db="EMBL/GenBank/DDBJ databases">
        <authorList>
            <person name="Durling Mikael"/>
        </authorList>
    </citation>
    <scope>NUCLEOTIDE SEQUENCE</scope>
</reference>
<evidence type="ECO:0000313" key="2">
    <source>
        <dbReference type="EMBL" id="CEO50365.1"/>
    </source>
</evidence>
<dbReference type="AlphaFoldDB" id="A0A0B7K5W2"/>
<name>A0A0B7K5W2_BIOOC</name>
<dbReference type="InterPro" id="IPR045518">
    <property type="entry name" value="2EXR"/>
</dbReference>
<dbReference type="Pfam" id="PF20150">
    <property type="entry name" value="2EXR"/>
    <property type="match status" value="1"/>
</dbReference>
<accession>A0A0B7K5W2</accession>
<dbReference type="EMBL" id="CDPU01000018">
    <property type="protein sequence ID" value="CEO50365.1"/>
    <property type="molecule type" value="Genomic_DNA"/>
</dbReference>
<protein>
    <recommendedName>
        <fullName evidence="1">2EXR domain-containing protein</fullName>
    </recommendedName>
</protein>
<gene>
    <name evidence="2" type="ORF">BN869_000006423_1</name>
</gene>
<proteinExistence type="predicted"/>
<dbReference type="PANTHER" id="PTHR35910">
    <property type="entry name" value="2EXR DOMAIN-CONTAINING PROTEIN"/>
    <property type="match status" value="1"/>
</dbReference>